<feature type="binding site" evidence="8">
    <location>
        <position position="46"/>
    </location>
    <ligand>
        <name>Zn(2+)</name>
        <dbReference type="ChEBI" id="CHEBI:29105"/>
        <note>catalytic</note>
    </ligand>
</feature>
<dbReference type="InterPro" id="IPR000639">
    <property type="entry name" value="Epox_hydrolase-like"/>
</dbReference>
<dbReference type="PRINTS" id="PR00111">
    <property type="entry name" value="ABHYDROLASE"/>
</dbReference>
<keyword evidence="5 8" id="KW-0378">Hydrolase</keyword>
<dbReference type="InterPro" id="IPR000073">
    <property type="entry name" value="AB_hydrolase_1"/>
</dbReference>
<comment type="similarity">
    <text evidence="1">Belongs to the cytidine and deoxycytidylate deaminase family. ADAT2 subfamily.</text>
</comment>
<dbReference type="SUPFAM" id="SSF53474">
    <property type="entry name" value="alpha/beta-Hydrolases"/>
    <property type="match status" value="1"/>
</dbReference>
<dbReference type="GO" id="GO:0002100">
    <property type="term" value="P:tRNA wobble adenosine to inosine editing"/>
    <property type="evidence" value="ECO:0007669"/>
    <property type="project" value="UniProtKB-UniRule"/>
</dbReference>
<dbReference type="InterPro" id="IPR016193">
    <property type="entry name" value="Cytidine_deaminase-like"/>
</dbReference>
<dbReference type="InterPro" id="IPR016192">
    <property type="entry name" value="APOBEC/CMP_deaminase_Zn-bd"/>
</dbReference>
<gene>
    <name evidence="8 10" type="primary">tadA</name>
    <name evidence="10" type="ORF">JI739_00360</name>
</gene>
<keyword evidence="6 8" id="KW-0862">Zinc</keyword>
<dbReference type="HAMAP" id="MF_00972">
    <property type="entry name" value="tRNA_aden_deaminase"/>
    <property type="match status" value="1"/>
</dbReference>
<dbReference type="Pfam" id="PF00561">
    <property type="entry name" value="Abhydrolase_1"/>
    <property type="match status" value="1"/>
</dbReference>
<dbReference type="InterPro" id="IPR028883">
    <property type="entry name" value="tRNA_aden_deaminase"/>
</dbReference>
<dbReference type="GO" id="GO:0052717">
    <property type="term" value="F:tRNA-specific adenosine-34 deaminase activity"/>
    <property type="evidence" value="ECO:0007669"/>
    <property type="project" value="UniProtKB-UniRule"/>
</dbReference>
<keyword evidence="11" id="KW-1185">Reference proteome</keyword>
<dbReference type="GO" id="GO:0008270">
    <property type="term" value="F:zinc ion binding"/>
    <property type="evidence" value="ECO:0007669"/>
    <property type="project" value="UniProtKB-UniRule"/>
</dbReference>
<name>A0A936ZPU2_9BURK</name>
<sequence>MRLALEQAQRAHAAGEVPVGAVVVQGDRVVGAGFNRPVGTRDPTAHAEVQALREAAAALGNYRLDGCELFVTLEPCAMCSGAMLHARLARVVWGAADPKTGAGGSVADLFADRRLNHQTHTRAGVMEHECSALLAGFFRQRRSDARARAQPLREDALRTPSARFQGVAPVPGDSRLVDDLPALAGLRMHYLDQGAADAPLTWLCLHGNPTWSHLWRRMAPVFLQAGHRVVAPDLVGFGLSDKPKRESAHRFDWHRDILLQFVERLDLRRVVLVVHDWGGLLGLTLPMEAPGRYHALLAMSTLLATGDEPLPSGLQDWRERCMRSADVTRLLAGTDAADIGAYAAPFPDRGHASAIRAFGAMVPSQPHDGGAAISRQARRFWSGWQGRSLLAGGAQDRIWGASALHRLQAQIRGCPPPRLLPQAGLFVPEHGADIAAAALSHFSEGFS</sequence>
<dbReference type="PROSITE" id="PS51747">
    <property type="entry name" value="CYT_DCMP_DEAMINASES_2"/>
    <property type="match status" value="1"/>
</dbReference>
<keyword evidence="4 8" id="KW-0479">Metal-binding</keyword>
<accession>A0A936ZPU2</accession>
<proteinExistence type="inferred from homology"/>
<evidence type="ECO:0000256" key="6">
    <source>
        <dbReference type="ARBA" id="ARBA00022833"/>
    </source>
</evidence>
<dbReference type="PANTHER" id="PTHR11079:SF202">
    <property type="entry name" value="TRNA-SPECIFIC ADENOSINE DEAMINASE"/>
    <property type="match status" value="1"/>
</dbReference>
<feature type="domain" description="CMP/dCMP-type deaminase" evidence="9">
    <location>
        <begin position="1"/>
        <end position="106"/>
    </location>
</feature>
<comment type="cofactor">
    <cofactor evidence="8">
        <name>Zn(2+)</name>
        <dbReference type="ChEBI" id="CHEBI:29105"/>
    </cofactor>
    <text evidence="8">Binds 1 zinc ion per subunit.</text>
</comment>
<dbReference type="Gene3D" id="3.40.50.1820">
    <property type="entry name" value="alpha/beta hydrolase"/>
    <property type="match status" value="1"/>
</dbReference>
<dbReference type="PRINTS" id="PR00412">
    <property type="entry name" value="EPOXHYDRLASE"/>
</dbReference>
<feature type="binding site" evidence="8">
    <location>
        <position position="79"/>
    </location>
    <ligand>
        <name>Zn(2+)</name>
        <dbReference type="ChEBI" id="CHEBI:29105"/>
        <note>catalytic</note>
    </ligand>
</feature>
<evidence type="ECO:0000256" key="8">
    <source>
        <dbReference type="HAMAP-Rule" id="MF_00972"/>
    </source>
</evidence>
<dbReference type="EC" id="3.5.4.33" evidence="8"/>
<keyword evidence="3 8" id="KW-0819">tRNA processing</keyword>
<dbReference type="CDD" id="cd01285">
    <property type="entry name" value="nucleoside_deaminase"/>
    <property type="match status" value="1"/>
</dbReference>
<dbReference type="Gene3D" id="3.40.140.10">
    <property type="entry name" value="Cytidine Deaminase, domain 2"/>
    <property type="match status" value="1"/>
</dbReference>
<feature type="binding site" evidence="8">
    <location>
        <position position="76"/>
    </location>
    <ligand>
        <name>Zn(2+)</name>
        <dbReference type="ChEBI" id="CHEBI:29105"/>
        <note>catalytic</note>
    </ligand>
</feature>
<dbReference type="Pfam" id="PF00383">
    <property type="entry name" value="dCMP_cyt_deam_1"/>
    <property type="match status" value="1"/>
</dbReference>
<dbReference type="FunFam" id="3.40.140.10:FF:000005">
    <property type="entry name" value="tRNA-specific adenosine deaminase"/>
    <property type="match status" value="1"/>
</dbReference>
<feature type="active site" description="Proton donor" evidence="8">
    <location>
        <position position="48"/>
    </location>
</feature>
<organism evidence="10 11">
    <name type="scientific">Ramlibacter aurantiacus</name>
    <dbReference type="NCBI Taxonomy" id="2801330"/>
    <lineage>
        <taxon>Bacteria</taxon>
        <taxon>Pseudomonadati</taxon>
        <taxon>Pseudomonadota</taxon>
        <taxon>Betaproteobacteria</taxon>
        <taxon>Burkholderiales</taxon>
        <taxon>Comamonadaceae</taxon>
        <taxon>Ramlibacter</taxon>
    </lineage>
</organism>
<comment type="subunit">
    <text evidence="2 8">Homodimer.</text>
</comment>
<evidence type="ECO:0000313" key="11">
    <source>
        <dbReference type="Proteomes" id="UP000613011"/>
    </source>
</evidence>
<evidence type="ECO:0000256" key="1">
    <source>
        <dbReference type="ARBA" id="ARBA00010669"/>
    </source>
</evidence>
<evidence type="ECO:0000256" key="4">
    <source>
        <dbReference type="ARBA" id="ARBA00022723"/>
    </source>
</evidence>
<reference evidence="10" key="1">
    <citation type="submission" date="2021-01" db="EMBL/GenBank/DDBJ databases">
        <title>Ramlibacter sp. strain AW1 16S ribosomal RNA gene Genome sequencing and assembly.</title>
        <authorList>
            <person name="Kang M."/>
        </authorList>
    </citation>
    <scope>NUCLEOTIDE SEQUENCE</scope>
    <source>
        <strain evidence="10">AW1</strain>
    </source>
</reference>
<dbReference type="NCBIfam" id="NF008113">
    <property type="entry name" value="PRK10860.1"/>
    <property type="match status" value="1"/>
</dbReference>
<dbReference type="EMBL" id="JAEQNA010000001">
    <property type="protein sequence ID" value="MBL0418785.1"/>
    <property type="molecule type" value="Genomic_DNA"/>
</dbReference>
<dbReference type="InterPro" id="IPR002125">
    <property type="entry name" value="CMP_dCMP_dom"/>
</dbReference>
<evidence type="ECO:0000256" key="5">
    <source>
        <dbReference type="ARBA" id="ARBA00022801"/>
    </source>
</evidence>
<evidence type="ECO:0000313" key="10">
    <source>
        <dbReference type="EMBL" id="MBL0418785.1"/>
    </source>
</evidence>
<dbReference type="PROSITE" id="PS00903">
    <property type="entry name" value="CYT_DCMP_DEAMINASES_1"/>
    <property type="match status" value="1"/>
</dbReference>
<dbReference type="Proteomes" id="UP000613011">
    <property type="component" value="Unassembled WGS sequence"/>
</dbReference>
<dbReference type="InterPro" id="IPR029058">
    <property type="entry name" value="AB_hydrolase_fold"/>
</dbReference>
<comment type="catalytic activity">
    <reaction evidence="7 8">
        <text>adenosine(34) in tRNA + H2O + H(+) = inosine(34) in tRNA + NH4(+)</text>
        <dbReference type="Rhea" id="RHEA:43168"/>
        <dbReference type="Rhea" id="RHEA-COMP:10373"/>
        <dbReference type="Rhea" id="RHEA-COMP:10374"/>
        <dbReference type="ChEBI" id="CHEBI:15377"/>
        <dbReference type="ChEBI" id="CHEBI:15378"/>
        <dbReference type="ChEBI" id="CHEBI:28938"/>
        <dbReference type="ChEBI" id="CHEBI:74411"/>
        <dbReference type="ChEBI" id="CHEBI:82852"/>
        <dbReference type="EC" id="3.5.4.33"/>
    </reaction>
</comment>
<evidence type="ECO:0000256" key="7">
    <source>
        <dbReference type="ARBA" id="ARBA00048045"/>
    </source>
</evidence>
<evidence type="ECO:0000259" key="9">
    <source>
        <dbReference type="PROSITE" id="PS51747"/>
    </source>
</evidence>
<evidence type="ECO:0000256" key="2">
    <source>
        <dbReference type="ARBA" id="ARBA00011738"/>
    </source>
</evidence>
<comment type="function">
    <text evidence="8">Catalyzes the deamination of adenosine to inosine at the wobble position 34 of tRNA(Arg2).</text>
</comment>
<protein>
    <recommendedName>
        <fullName evidence="8">tRNA-specific adenosine deaminase</fullName>
        <ecNumber evidence="8">3.5.4.33</ecNumber>
    </recommendedName>
</protein>
<evidence type="ECO:0000256" key="3">
    <source>
        <dbReference type="ARBA" id="ARBA00022694"/>
    </source>
</evidence>
<dbReference type="AlphaFoldDB" id="A0A936ZPU2"/>
<comment type="caution">
    <text evidence="10">The sequence shown here is derived from an EMBL/GenBank/DDBJ whole genome shotgun (WGS) entry which is preliminary data.</text>
</comment>
<dbReference type="PANTHER" id="PTHR11079">
    <property type="entry name" value="CYTOSINE DEAMINASE FAMILY MEMBER"/>
    <property type="match status" value="1"/>
</dbReference>
<dbReference type="SUPFAM" id="SSF53927">
    <property type="entry name" value="Cytidine deaminase-like"/>
    <property type="match status" value="1"/>
</dbReference>